<dbReference type="Proteomes" id="UP000823941">
    <property type="component" value="Chromosome 17"/>
</dbReference>
<organism evidence="3 4">
    <name type="scientific">Plutella xylostella</name>
    <name type="common">Diamondback moth</name>
    <name type="synonym">Plutella maculipennis</name>
    <dbReference type="NCBI Taxonomy" id="51655"/>
    <lineage>
        <taxon>Eukaryota</taxon>
        <taxon>Metazoa</taxon>
        <taxon>Ecdysozoa</taxon>
        <taxon>Arthropoda</taxon>
        <taxon>Hexapoda</taxon>
        <taxon>Insecta</taxon>
        <taxon>Pterygota</taxon>
        <taxon>Neoptera</taxon>
        <taxon>Endopterygota</taxon>
        <taxon>Lepidoptera</taxon>
        <taxon>Glossata</taxon>
        <taxon>Ditrysia</taxon>
        <taxon>Yponomeutoidea</taxon>
        <taxon>Plutellidae</taxon>
        <taxon>Plutella</taxon>
    </lineage>
</organism>
<protein>
    <recommendedName>
        <fullName evidence="2">Tudor domain-containing protein</fullName>
    </recommendedName>
</protein>
<comment type="caution">
    <text evidence="3">The sequence shown here is derived from an EMBL/GenBank/DDBJ whole genome shotgun (WGS) entry which is preliminary data.</text>
</comment>
<dbReference type="Pfam" id="PF00567">
    <property type="entry name" value="TUDOR"/>
    <property type="match status" value="1"/>
</dbReference>
<feature type="coiled-coil region" evidence="1">
    <location>
        <begin position="14"/>
        <end position="48"/>
    </location>
</feature>
<keyword evidence="1" id="KW-0175">Coiled coil</keyword>
<dbReference type="EMBL" id="JAHIBW010000017">
    <property type="protein sequence ID" value="KAG7302758.1"/>
    <property type="molecule type" value="Genomic_DNA"/>
</dbReference>
<evidence type="ECO:0000259" key="2">
    <source>
        <dbReference type="Pfam" id="PF00567"/>
    </source>
</evidence>
<sequence>MSFVDLAALATHRRSEMEARIAVLAGKCDQAQRNLKKLKLQAQCLVKKLNCNPTELKENFLTGMKQLDEFIYMVTDFNLSVGRIEETASHEFTPVQDASHTALQPSFQASNLFDVLSDPVPSTSMAMAFPKQIVSKPASNKPKKKKLPKIEDVLIEFSSTSCSQESVPQDLSIEVKLEPDYEPPVEAVNNMTIKDEPSSSPAAVDKWNLPEQSVLETDMVYQGLIMHVDGKSLWIITDEIGATELMVSMREYYMQSDVSLTRAQLRALSYCYCAYYDHDSDCSYRCMLIAYLEDSDMAELFLVDTGEVRFAPSAVVRPLARAFCSQPPFARCCYLAGVDLIEHHSPELMKKQEDFLKSYIGLQCDIEVDDKYVLSRL</sequence>
<feature type="domain" description="Tudor" evidence="2">
    <location>
        <begin position="221"/>
        <end position="337"/>
    </location>
</feature>
<evidence type="ECO:0000313" key="3">
    <source>
        <dbReference type="EMBL" id="KAG7302758.1"/>
    </source>
</evidence>
<keyword evidence="4" id="KW-1185">Reference proteome</keyword>
<evidence type="ECO:0000256" key="1">
    <source>
        <dbReference type="SAM" id="Coils"/>
    </source>
</evidence>
<dbReference type="InterPro" id="IPR002999">
    <property type="entry name" value="Tudor"/>
</dbReference>
<dbReference type="Gene3D" id="2.30.30.140">
    <property type="match status" value="1"/>
</dbReference>
<accession>A0ABQ7QC01</accession>
<proteinExistence type="predicted"/>
<dbReference type="SUPFAM" id="SSF63748">
    <property type="entry name" value="Tudor/PWWP/MBT"/>
    <property type="match status" value="1"/>
</dbReference>
<gene>
    <name evidence="3" type="ORF">JYU34_012720</name>
</gene>
<reference evidence="3 4" key="1">
    <citation type="submission" date="2021-06" db="EMBL/GenBank/DDBJ databases">
        <title>A haploid diamondback moth (Plutella xylostella L.) genome assembly resolves 31 chromosomes and identifies a diamide resistance mutation.</title>
        <authorList>
            <person name="Ward C.M."/>
            <person name="Perry K.D."/>
            <person name="Baker G."/>
            <person name="Powis K."/>
            <person name="Heckel D.G."/>
            <person name="Baxter S.W."/>
        </authorList>
    </citation>
    <scope>NUCLEOTIDE SEQUENCE [LARGE SCALE GENOMIC DNA]</scope>
    <source>
        <strain evidence="3 4">LV</strain>
        <tissue evidence="3">Single pupa</tissue>
    </source>
</reference>
<evidence type="ECO:0000313" key="4">
    <source>
        <dbReference type="Proteomes" id="UP000823941"/>
    </source>
</evidence>
<name>A0ABQ7QC01_PLUXY</name>